<gene>
    <name evidence="2" type="primary">P0421H01.28</name>
</gene>
<reference evidence="3" key="2">
    <citation type="journal article" date="2008" name="Nucleic Acids Res.">
        <title>The rice annotation project database (RAP-DB): 2008 update.</title>
        <authorList>
            <consortium name="The rice annotation project (RAP)"/>
        </authorList>
    </citation>
    <scope>GENOME REANNOTATION</scope>
    <source>
        <strain evidence="3">cv. Nipponbare</strain>
    </source>
</reference>
<evidence type="ECO:0000313" key="3">
    <source>
        <dbReference type="Proteomes" id="UP000000763"/>
    </source>
</evidence>
<feature type="compositionally biased region" description="Low complexity" evidence="1">
    <location>
        <begin position="21"/>
        <end position="35"/>
    </location>
</feature>
<feature type="region of interest" description="Disordered" evidence="1">
    <location>
        <begin position="1"/>
        <end position="35"/>
    </location>
</feature>
<organism evidence="2 3">
    <name type="scientific">Oryza sativa subsp. japonica</name>
    <name type="common">Rice</name>
    <dbReference type="NCBI Taxonomy" id="39947"/>
    <lineage>
        <taxon>Eukaryota</taxon>
        <taxon>Viridiplantae</taxon>
        <taxon>Streptophyta</taxon>
        <taxon>Embryophyta</taxon>
        <taxon>Tracheophyta</taxon>
        <taxon>Spermatophyta</taxon>
        <taxon>Magnoliopsida</taxon>
        <taxon>Liliopsida</taxon>
        <taxon>Poales</taxon>
        <taxon>Poaceae</taxon>
        <taxon>BOP clade</taxon>
        <taxon>Oryzoideae</taxon>
        <taxon>Oryzeae</taxon>
        <taxon>Oryzinae</taxon>
        <taxon>Oryza</taxon>
        <taxon>Oryza sativa</taxon>
    </lineage>
</organism>
<feature type="compositionally biased region" description="Low complexity" evidence="1">
    <location>
        <begin position="73"/>
        <end position="99"/>
    </location>
</feature>
<protein>
    <submittedName>
        <fullName evidence="2">Uncharacterized protein</fullName>
    </submittedName>
</protein>
<dbReference type="Proteomes" id="UP000000763">
    <property type="component" value="Chromosome 6"/>
</dbReference>
<dbReference type="AlphaFoldDB" id="Q5Z770"/>
<sequence>MSSTHTIKKKWDPLTCGPHMSSSLSFPSSSSLPLSLPRSLFSPCPERWWGAAPAAVGSGVGNSGRERQRPGCSTAAASAPSSSSHKTSTPWSSCMSSKKSPSKKLTKSPGALDGNPPRLAPTRIRLASPPLPPAPPPGRRRRSASRPHRRAVALPHG</sequence>
<name>Q5Z770_ORYSJ</name>
<accession>Q5Z770</accession>
<evidence type="ECO:0000313" key="2">
    <source>
        <dbReference type="EMBL" id="BAD61869.1"/>
    </source>
</evidence>
<feature type="compositionally biased region" description="Basic residues" evidence="1">
    <location>
        <begin position="138"/>
        <end position="151"/>
    </location>
</feature>
<proteinExistence type="predicted"/>
<evidence type="ECO:0000256" key="1">
    <source>
        <dbReference type="SAM" id="MobiDB-lite"/>
    </source>
</evidence>
<feature type="region of interest" description="Disordered" evidence="1">
    <location>
        <begin position="52"/>
        <end position="157"/>
    </location>
</feature>
<reference evidence="3" key="1">
    <citation type="journal article" date="2005" name="Nature">
        <title>The map-based sequence of the rice genome.</title>
        <authorList>
            <consortium name="International rice genome sequencing project (IRGSP)"/>
            <person name="Matsumoto T."/>
            <person name="Wu J."/>
            <person name="Kanamori H."/>
            <person name="Katayose Y."/>
            <person name="Fujisawa M."/>
            <person name="Namiki N."/>
            <person name="Mizuno H."/>
            <person name="Yamamoto K."/>
            <person name="Antonio B.A."/>
            <person name="Baba T."/>
            <person name="Sakata K."/>
            <person name="Nagamura Y."/>
            <person name="Aoki H."/>
            <person name="Arikawa K."/>
            <person name="Arita K."/>
            <person name="Bito T."/>
            <person name="Chiden Y."/>
            <person name="Fujitsuka N."/>
            <person name="Fukunaka R."/>
            <person name="Hamada M."/>
            <person name="Harada C."/>
            <person name="Hayashi A."/>
            <person name="Hijishita S."/>
            <person name="Honda M."/>
            <person name="Hosokawa S."/>
            <person name="Ichikawa Y."/>
            <person name="Idonuma A."/>
            <person name="Iijima M."/>
            <person name="Ikeda M."/>
            <person name="Ikeno M."/>
            <person name="Ito K."/>
            <person name="Ito S."/>
            <person name="Ito T."/>
            <person name="Ito Y."/>
            <person name="Ito Y."/>
            <person name="Iwabuchi A."/>
            <person name="Kamiya K."/>
            <person name="Karasawa W."/>
            <person name="Kurita K."/>
            <person name="Katagiri S."/>
            <person name="Kikuta A."/>
            <person name="Kobayashi H."/>
            <person name="Kobayashi N."/>
            <person name="Machita K."/>
            <person name="Maehara T."/>
            <person name="Masukawa M."/>
            <person name="Mizubayashi T."/>
            <person name="Mukai Y."/>
            <person name="Nagasaki H."/>
            <person name="Nagata Y."/>
            <person name="Naito S."/>
            <person name="Nakashima M."/>
            <person name="Nakama Y."/>
            <person name="Nakamichi Y."/>
            <person name="Nakamura M."/>
            <person name="Meguro A."/>
            <person name="Negishi M."/>
            <person name="Ohta I."/>
            <person name="Ohta T."/>
            <person name="Okamoto M."/>
            <person name="Ono N."/>
            <person name="Saji S."/>
            <person name="Sakaguchi M."/>
            <person name="Sakai K."/>
            <person name="Shibata M."/>
            <person name="Shimokawa T."/>
            <person name="Song J."/>
            <person name="Takazaki Y."/>
            <person name="Terasawa K."/>
            <person name="Tsugane M."/>
            <person name="Tsuji K."/>
            <person name="Ueda S."/>
            <person name="Waki K."/>
            <person name="Yamagata H."/>
            <person name="Yamamoto M."/>
            <person name="Yamamoto S."/>
            <person name="Yamane H."/>
            <person name="Yoshiki S."/>
            <person name="Yoshihara R."/>
            <person name="Yukawa K."/>
            <person name="Zhong H."/>
            <person name="Yano M."/>
            <person name="Yuan Q."/>
            <person name="Ouyang S."/>
            <person name="Liu J."/>
            <person name="Jones K.M."/>
            <person name="Gansberger K."/>
            <person name="Moffat K."/>
            <person name="Hill J."/>
            <person name="Bera J."/>
            <person name="Fadrosh D."/>
            <person name="Jin S."/>
            <person name="Johri S."/>
            <person name="Kim M."/>
            <person name="Overton L."/>
            <person name="Reardon M."/>
            <person name="Tsitrin T."/>
            <person name="Vuong H."/>
            <person name="Weaver B."/>
            <person name="Ciecko A."/>
            <person name="Tallon L."/>
            <person name="Jackson J."/>
            <person name="Pai G."/>
            <person name="Aken S.V."/>
            <person name="Utterback T."/>
            <person name="Reidmuller S."/>
            <person name="Feldblyum T."/>
            <person name="Hsiao J."/>
            <person name="Zismann V."/>
            <person name="Iobst S."/>
            <person name="de Vazeille A.R."/>
            <person name="Buell C.R."/>
            <person name="Ying K."/>
            <person name="Li Y."/>
            <person name="Lu T."/>
            <person name="Huang Y."/>
            <person name="Zhao Q."/>
            <person name="Feng Q."/>
            <person name="Zhang L."/>
            <person name="Zhu J."/>
            <person name="Weng Q."/>
            <person name="Mu J."/>
            <person name="Lu Y."/>
            <person name="Fan D."/>
            <person name="Liu Y."/>
            <person name="Guan J."/>
            <person name="Zhang Y."/>
            <person name="Yu S."/>
            <person name="Liu X."/>
            <person name="Zhang Y."/>
            <person name="Hong G."/>
            <person name="Han B."/>
            <person name="Choisne N."/>
            <person name="Demange N."/>
            <person name="Orjeda G."/>
            <person name="Samain S."/>
            <person name="Cattolico L."/>
            <person name="Pelletier E."/>
            <person name="Couloux A."/>
            <person name="Segurens B."/>
            <person name="Wincker P."/>
            <person name="D'Hont A."/>
            <person name="Scarpelli C."/>
            <person name="Weissenbach J."/>
            <person name="Salanoubat M."/>
            <person name="Quetier F."/>
            <person name="Yu Y."/>
            <person name="Kim H.R."/>
            <person name="Rambo T."/>
            <person name="Currie J."/>
            <person name="Collura K."/>
            <person name="Luo M."/>
            <person name="Yang T."/>
            <person name="Ammiraju J.S.S."/>
            <person name="Engler F."/>
            <person name="Soderlund C."/>
            <person name="Wing R.A."/>
            <person name="Palmer L.E."/>
            <person name="de la Bastide M."/>
            <person name="Spiegel L."/>
            <person name="Nascimento L."/>
            <person name="Zutavern T."/>
            <person name="O'Shaughnessy A."/>
            <person name="Dike S."/>
            <person name="Dedhia N."/>
            <person name="Preston R."/>
            <person name="Balija V."/>
            <person name="McCombie W.R."/>
            <person name="Chow T."/>
            <person name="Chen H."/>
            <person name="Chung M."/>
            <person name="Chen C."/>
            <person name="Shaw J."/>
            <person name="Wu H."/>
            <person name="Hsiao K."/>
            <person name="Chao Y."/>
            <person name="Chu M."/>
            <person name="Cheng C."/>
            <person name="Hour A."/>
            <person name="Lee P."/>
            <person name="Lin S."/>
            <person name="Lin Y."/>
            <person name="Liou J."/>
            <person name="Liu S."/>
            <person name="Hsing Y."/>
            <person name="Raghuvanshi S."/>
            <person name="Mohanty A."/>
            <person name="Bharti A.K."/>
            <person name="Gaur A."/>
            <person name="Gupta V."/>
            <person name="Kumar D."/>
            <person name="Ravi V."/>
            <person name="Vij S."/>
            <person name="Kapur A."/>
            <person name="Khurana P."/>
            <person name="Khurana P."/>
            <person name="Khurana J.P."/>
            <person name="Tyagi A.K."/>
            <person name="Gaikwad K."/>
            <person name="Singh A."/>
            <person name="Dalal V."/>
            <person name="Srivastava S."/>
            <person name="Dixit A."/>
            <person name="Pal A.K."/>
            <person name="Ghazi I.A."/>
            <person name="Yadav M."/>
            <person name="Pandit A."/>
            <person name="Bhargava A."/>
            <person name="Sureshbabu K."/>
            <person name="Batra K."/>
            <person name="Sharma T.R."/>
            <person name="Mohapatra T."/>
            <person name="Singh N.K."/>
            <person name="Messing J."/>
            <person name="Nelson A.B."/>
            <person name="Fuks G."/>
            <person name="Kavchok S."/>
            <person name="Keizer G."/>
            <person name="Linton E."/>
            <person name="Llaca V."/>
            <person name="Song R."/>
            <person name="Tanyolac B."/>
            <person name="Young S."/>
            <person name="Ho-Il K."/>
            <person name="Hahn J.H."/>
            <person name="Sangsakoo G."/>
            <person name="Vanavichit A."/>
            <person name="de Mattos Luiz.A.T."/>
            <person name="Zimmer P.D."/>
            <person name="Malone G."/>
            <person name="Dellagostin O."/>
            <person name="de Oliveira A.C."/>
            <person name="Bevan M."/>
            <person name="Bancroft I."/>
            <person name="Minx P."/>
            <person name="Cordum H."/>
            <person name="Wilson R."/>
            <person name="Cheng Z."/>
            <person name="Jin W."/>
            <person name="Jiang J."/>
            <person name="Leong S.A."/>
            <person name="Iwama H."/>
            <person name="Gojobori T."/>
            <person name="Itoh T."/>
            <person name="Niimura Y."/>
            <person name="Fujii Y."/>
            <person name="Habara T."/>
            <person name="Sakai H."/>
            <person name="Sato Y."/>
            <person name="Wilson G."/>
            <person name="Kumar K."/>
            <person name="McCouch S."/>
            <person name="Juretic N."/>
            <person name="Hoen D."/>
            <person name="Wright S."/>
            <person name="Bruskiewich R."/>
            <person name="Bureau T."/>
            <person name="Miyao A."/>
            <person name="Hirochika H."/>
            <person name="Nishikawa T."/>
            <person name="Kadowaki K."/>
            <person name="Sugiura M."/>
            <person name="Burr B."/>
            <person name="Sasaki T."/>
        </authorList>
    </citation>
    <scope>NUCLEOTIDE SEQUENCE [LARGE SCALE GENOMIC DNA]</scope>
    <source>
        <strain evidence="3">cv. Nipponbare</strain>
    </source>
</reference>
<dbReference type="EMBL" id="AP004750">
    <property type="protein sequence ID" value="BAD61869.1"/>
    <property type="molecule type" value="Genomic_DNA"/>
</dbReference>